<proteinExistence type="predicted"/>
<keyword evidence="2" id="KW-1185">Reference proteome</keyword>
<dbReference type="AlphaFoldDB" id="A0A562NYV8"/>
<dbReference type="OrthoDB" id="7360668at2"/>
<evidence type="ECO:0000313" key="2">
    <source>
        <dbReference type="Proteomes" id="UP000317122"/>
    </source>
</evidence>
<dbReference type="RefSeq" id="WP_145717896.1">
    <property type="nucleotide sequence ID" value="NZ_BSPF01000025.1"/>
</dbReference>
<dbReference type="Proteomes" id="UP000317122">
    <property type="component" value="Unassembled WGS sequence"/>
</dbReference>
<organism evidence="1 2">
    <name type="scientific">Mesorhizobium tianshanense</name>
    <dbReference type="NCBI Taxonomy" id="39844"/>
    <lineage>
        <taxon>Bacteria</taxon>
        <taxon>Pseudomonadati</taxon>
        <taxon>Pseudomonadota</taxon>
        <taxon>Alphaproteobacteria</taxon>
        <taxon>Hyphomicrobiales</taxon>
        <taxon>Phyllobacteriaceae</taxon>
        <taxon>Mesorhizobium</taxon>
    </lineage>
</organism>
<accession>A0A562NYV8</accession>
<comment type="caution">
    <text evidence="1">The sequence shown here is derived from an EMBL/GenBank/DDBJ whole genome shotgun (WGS) entry which is preliminary data.</text>
</comment>
<dbReference type="InterPro" id="IPR009962">
    <property type="entry name" value="DUF1488"/>
</dbReference>
<name>A0A562NYV8_9HYPH</name>
<dbReference type="Pfam" id="PF07369">
    <property type="entry name" value="DUF1488"/>
    <property type="match status" value="1"/>
</dbReference>
<gene>
    <name evidence="1" type="ORF">IQ26_02701</name>
</gene>
<reference evidence="1 2" key="1">
    <citation type="journal article" date="2015" name="Stand. Genomic Sci.">
        <title>Genomic Encyclopedia of Bacterial and Archaeal Type Strains, Phase III: the genomes of soil and plant-associated and newly described type strains.</title>
        <authorList>
            <person name="Whitman W.B."/>
            <person name="Woyke T."/>
            <person name="Klenk H.P."/>
            <person name="Zhou Y."/>
            <person name="Lilburn T.G."/>
            <person name="Beck B.J."/>
            <person name="De Vos P."/>
            <person name="Vandamme P."/>
            <person name="Eisen J.A."/>
            <person name="Garrity G."/>
            <person name="Hugenholtz P."/>
            <person name="Kyrpides N.C."/>
        </authorList>
    </citation>
    <scope>NUCLEOTIDE SEQUENCE [LARGE SCALE GENOMIC DNA]</scope>
    <source>
        <strain evidence="1 2">CGMCC 1.2546</strain>
    </source>
</reference>
<evidence type="ECO:0000313" key="1">
    <source>
        <dbReference type="EMBL" id="TWI37418.1"/>
    </source>
</evidence>
<sequence>MSLTFPNPSRSYDEAGKRIRFVGHDGMFQISFSVATDAISKAPSEAPTAEATYLAAFDTASSSIHEIARNAYARTRKSIYVLTAADFR</sequence>
<dbReference type="EMBL" id="VLKT01000014">
    <property type="protein sequence ID" value="TWI37418.1"/>
    <property type="molecule type" value="Genomic_DNA"/>
</dbReference>
<protein>
    <submittedName>
        <fullName evidence="1">Uncharacterized protein DUF1488</fullName>
    </submittedName>
</protein>